<protein>
    <submittedName>
        <fullName evidence="1">Uncharacterized protein</fullName>
    </submittedName>
</protein>
<reference evidence="1 2" key="1">
    <citation type="journal article" date="2019" name="Int. J. Syst. Evol. Microbiol.">
        <title>The Global Catalogue of Microorganisms (GCM) 10K type strain sequencing project: providing services to taxonomists for standard genome sequencing and annotation.</title>
        <authorList>
            <consortium name="The Broad Institute Genomics Platform"/>
            <consortium name="The Broad Institute Genome Sequencing Center for Infectious Disease"/>
            <person name="Wu L."/>
            <person name="Ma J."/>
        </authorList>
    </citation>
    <scope>NUCLEOTIDE SEQUENCE [LARGE SCALE GENOMIC DNA]</scope>
    <source>
        <strain evidence="1 2">JCM 16227</strain>
    </source>
</reference>
<organism evidence="1 2">
    <name type="scientific">Gordonia cholesterolivorans</name>
    <dbReference type="NCBI Taxonomy" id="559625"/>
    <lineage>
        <taxon>Bacteria</taxon>
        <taxon>Bacillati</taxon>
        <taxon>Actinomycetota</taxon>
        <taxon>Actinomycetes</taxon>
        <taxon>Mycobacteriales</taxon>
        <taxon>Gordoniaceae</taxon>
        <taxon>Gordonia</taxon>
    </lineage>
</organism>
<name>A0ABN3H7A1_9ACTN</name>
<dbReference type="Proteomes" id="UP001501170">
    <property type="component" value="Unassembled WGS sequence"/>
</dbReference>
<evidence type="ECO:0000313" key="2">
    <source>
        <dbReference type="Proteomes" id="UP001501170"/>
    </source>
</evidence>
<proteinExistence type="predicted"/>
<evidence type="ECO:0000313" key="1">
    <source>
        <dbReference type="EMBL" id="GAA2371309.1"/>
    </source>
</evidence>
<sequence length="85" mass="8520">MSAAEPSSTAIRFGSSATASARICGKVRGATDAGPATALNSSLSVGDRIGTSPIGTVGSTTTVDRMRTSRSAKTWTVDASKRSVA</sequence>
<accession>A0ABN3H7A1</accession>
<keyword evidence="2" id="KW-1185">Reference proteome</keyword>
<gene>
    <name evidence="1" type="ORF">GCM10009855_08270</name>
</gene>
<dbReference type="EMBL" id="BAAARB010000003">
    <property type="protein sequence ID" value="GAA2371309.1"/>
    <property type="molecule type" value="Genomic_DNA"/>
</dbReference>
<comment type="caution">
    <text evidence="1">The sequence shown here is derived from an EMBL/GenBank/DDBJ whole genome shotgun (WGS) entry which is preliminary data.</text>
</comment>